<sequence length="1044" mass="121743">MKNYSFTKTAIVRTPIEEKQMDLTWEKIKTIFSKKENREALFIGSPNIYKALILWENGEAFQTEDELKNLKGSLYKYASRLSNRSTPFGMFSTVAAVDLNAETNLNIAESTFGRFTKFDMYFLGSFLPVIVKNDEIRNVLKYYSNNSTYKVFDKYRYVEYYFKDNVRFHKISEVEISEYLELIFEKAKTGILLSELVNHLISDEITAQDANEFIDTLIKSQFILSELEFTITGEDYFEKLLRIFSEERFNFYEAEVIKELISNLKNKINFLDQNTSNDPALYTEIHELVNEELNHVDISKLFQVDSFRKINNGSIGFKTLKNLRPALSVLNKLQSSSENGNLKEFRKKFLERFEEYEQPLVSVLDPDIGIGYGNVSGTKSPLVDDLLINVSHSDSSQILMDSKKSFLLKKLIQATKHNLQSIDLTDEEINKFEENESLYPDTFSAFVNVFHENGVEKINLKTASGPSANGLIGRFSHLDTKILDLCDEITTIENQLNSDKIIAEIVHLPQARTGNILYRNFQREYEIPYLGNASVDKEHQIMIEDLYVSVKSGKIILRSKRLNKEIIPRLSNAHNFRSNALPIYHFLCDLQNQNSFGFGFNWGTFQNEFDFLPRVNYKDTVLSRAAWNISKTEIDAILATDESKTIEFVRDFKNKRNIPDIVYFSQGDNEVLINFNNDLSCNVFSYMLKGESFVQLKEFLFLEDTITSNYCNEIIFTAHKNIDQKAKIANTDLYVSKERKDDIATSFSIGEKWLYYKFYCGERAGEELLNRAINPIVEELHAKGLIDKWFFIRYYDAPGHHIRFRVLLKDINSFTDCIQIIKKNIEPLEKNKIIWKTQTDNYNRELQRYGYEAIEETETLFFNDSECTLKFTDMIEGDSGEKIRWLFALLSIDHFLNDFDVKLEGKIKLFNAAKTSFGKEFNRSGKLNKQINEMFVKHESEIESFLDQDNINEMYEPLIEILQERTDKNADVAKRIKQIGKEQRLPTHLDNIMLSYVHMICNRIFLTKHRIHEMVVYDYLYKYYSKQLHTNAGKKTKEKAELAV</sequence>
<evidence type="ECO:0000259" key="2">
    <source>
        <dbReference type="Pfam" id="PF14028"/>
    </source>
</evidence>
<evidence type="ECO:0000313" key="5">
    <source>
        <dbReference type="Proteomes" id="UP000028712"/>
    </source>
</evidence>
<dbReference type="OrthoDB" id="1273722at2"/>
<proteinExistence type="predicted"/>
<evidence type="ECO:0000313" key="4">
    <source>
        <dbReference type="EMBL" id="OXA96545.1"/>
    </source>
</evidence>
<protein>
    <recommendedName>
        <fullName evidence="7">Lantibiotic dehydratase</fullName>
    </recommendedName>
</protein>
<name>A0A086ARK5_FLAHY</name>
<dbReference type="RefSeq" id="WP_035618157.1">
    <property type="nucleotide sequence ID" value="NZ_JBEWQG010000001.1"/>
</dbReference>
<evidence type="ECO:0000259" key="1">
    <source>
        <dbReference type="Pfam" id="PF04738"/>
    </source>
</evidence>
<dbReference type="Proteomes" id="UP000198424">
    <property type="component" value="Unassembled WGS sequence"/>
</dbReference>
<feature type="domain" description="Thiopeptide-type bacteriocin biosynthesis" evidence="2">
    <location>
        <begin position="753"/>
        <end position="1024"/>
    </location>
</feature>
<evidence type="ECO:0000313" key="6">
    <source>
        <dbReference type="Proteomes" id="UP000198424"/>
    </source>
</evidence>
<comment type="caution">
    <text evidence="3">The sequence shown here is derived from an EMBL/GenBank/DDBJ whole genome shotgun (WGS) entry which is preliminary data.</text>
</comment>
<keyword evidence="6" id="KW-1185">Reference proteome</keyword>
<dbReference type="InterPro" id="IPR023809">
    <property type="entry name" value="Thiopep_bacteriocin_synth_dom"/>
</dbReference>
<dbReference type="Proteomes" id="UP000028712">
    <property type="component" value="Unassembled WGS sequence"/>
</dbReference>
<evidence type="ECO:0008006" key="7">
    <source>
        <dbReference type="Google" id="ProtNLM"/>
    </source>
</evidence>
<organism evidence="3 5">
    <name type="scientific">Flavobacterium hydatis</name>
    <name type="common">Cytophaga aquatilis</name>
    <dbReference type="NCBI Taxonomy" id="991"/>
    <lineage>
        <taxon>Bacteria</taxon>
        <taxon>Pseudomonadati</taxon>
        <taxon>Bacteroidota</taxon>
        <taxon>Flavobacteriia</taxon>
        <taxon>Flavobacteriales</taxon>
        <taxon>Flavobacteriaceae</taxon>
        <taxon>Flavobacterium</taxon>
    </lineage>
</organism>
<accession>A0A086ARK5</accession>
<dbReference type="InterPro" id="IPR006827">
    <property type="entry name" value="Lant_deHydtase_N"/>
</dbReference>
<gene>
    <name evidence="4" type="ORF">B0A62_04595</name>
    <name evidence="3" type="ORF">IW20_02220</name>
</gene>
<dbReference type="STRING" id="991.IW20_02220"/>
<dbReference type="EMBL" id="JPRM01000003">
    <property type="protein sequence ID" value="KFF19319.1"/>
    <property type="molecule type" value="Genomic_DNA"/>
</dbReference>
<reference evidence="3 5" key="1">
    <citation type="submission" date="2014-07" db="EMBL/GenBank/DDBJ databases">
        <title>Genome of Flavobacterium hydatis DSM 2063.</title>
        <authorList>
            <person name="Pipes S.E."/>
            <person name="Stropko S.J."/>
            <person name="Newman J.D."/>
        </authorList>
    </citation>
    <scope>NUCLEOTIDE SEQUENCE [LARGE SCALE GENOMIC DNA]</scope>
    <source>
        <strain evidence="3 5">DSM 2063</strain>
    </source>
</reference>
<evidence type="ECO:0000313" key="3">
    <source>
        <dbReference type="EMBL" id="KFF19319.1"/>
    </source>
</evidence>
<dbReference type="eggNOG" id="ENOG502Z81U">
    <property type="taxonomic scope" value="Bacteria"/>
</dbReference>
<feature type="domain" description="Lantibiotic dehydratase N-terminal" evidence="1">
    <location>
        <begin position="35"/>
        <end position="682"/>
    </location>
</feature>
<reference evidence="4 6" key="2">
    <citation type="submission" date="2016-11" db="EMBL/GenBank/DDBJ databases">
        <title>Whole genomes of Flavobacteriaceae.</title>
        <authorList>
            <person name="Stine C."/>
            <person name="Li C."/>
            <person name="Tadesse D."/>
        </authorList>
    </citation>
    <scope>NUCLEOTIDE SEQUENCE [LARGE SCALE GENOMIC DNA]</scope>
    <source>
        <strain evidence="4 6">ATCC 29551</strain>
    </source>
</reference>
<dbReference type="Pfam" id="PF04738">
    <property type="entry name" value="Lant_dehydr_N"/>
    <property type="match status" value="1"/>
</dbReference>
<dbReference type="Pfam" id="PF14028">
    <property type="entry name" value="Lant_dehydr_C"/>
    <property type="match status" value="1"/>
</dbReference>
<dbReference type="AlphaFoldDB" id="A0A086ARK5"/>
<dbReference type="NCBIfam" id="TIGR03891">
    <property type="entry name" value="thiopep_ocin"/>
    <property type="match status" value="1"/>
</dbReference>
<dbReference type="EMBL" id="MUGY01000004">
    <property type="protein sequence ID" value="OXA96545.1"/>
    <property type="molecule type" value="Genomic_DNA"/>
</dbReference>